<dbReference type="Proteomes" id="UP000249723">
    <property type="component" value="Unassembled WGS sequence"/>
</dbReference>
<evidence type="ECO:0000256" key="1">
    <source>
        <dbReference type="SAM" id="MobiDB-lite"/>
    </source>
</evidence>
<dbReference type="EMBL" id="FMWP01000028">
    <property type="protein sequence ID" value="SCZ92826.1"/>
    <property type="molecule type" value="Genomic_DNA"/>
</dbReference>
<feature type="compositionally biased region" description="Polar residues" evidence="1">
    <location>
        <begin position="56"/>
        <end position="70"/>
    </location>
</feature>
<sequence length="112" mass="12112">MLVDSFYLRIQTFSAGLALLDGDLLSIAPRPQNSTRCDRSLVDDALPARLEIENEGVTNGSFATPSSASQHPRHPRDLGLPALRTSSPRFGTCTAFFSSNYTLTTLSPPTLT</sequence>
<protein>
    <submittedName>
        <fullName evidence="2">BZ3500_MvSof-1268-A1-R1_C141g00753 protein</fullName>
    </submittedName>
</protein>
<feature type="region of interest" description="Disordered" evidence="1">
    <location>
        <begin position="54"/>
        <end position="82"/>
    </location>
</feature>
<proteinExistence type="predicted"/>
<accession>A0A2X0KNA7</accession>
<organism evidence="2 3">
    <name type="scientific">Microbotryum saponariae</name>
    <dbReference type="NCBI Taxonomy" id="289078"/>
    <lineage>
        <taxon>Eukaryota</taxon>
        <taxon>Fungi</taxon>
        <taxon>Dikarya</taxon>
        <taxon>Basidiomycota</taxon>
        <taxon>Pucciniomycotina</taxon>
        <taxon>Microbotryomycetes</taxon>
        <taxon>Microbotryales</taxon>
        <taxon>Microbotryaceae</taxon>
        <taxon>Microbotryum</taxon>
    </lineage>
</organism>
<evidence type="ECO:0000313" key="3">
    <source>
        <dbReference type="Proteomes" id="UP000249723"/>
    </source>
</evidence>
<name>A0A2X0KNA7_9BASI</name>
<keyword evidence="3" id="KW-1185">Reference proteome</keyword>
<gene>
    <name evidence="2" type="ORF">BZ3500_MVSOF-1268-A1-R1_C141G00753</name>
</gene>
<dbReference type="AlphaFoldDB" id="A0A2X0KNA7"/>
<evidence type="ECO:0000313" key="2">
    <source>
        <dbReference type="EMBL" id="SCZ92826.1"/>
    </source>
</evidence>
<reference evidence="3" key="1">
    <citation type="submission" date="2016-10" db="EMBL/GenBank/DDBJ databases">
        <authorList>
            <person name="Jeantristanb JTB J.-T."/>
            <person name="Ricardo R."/>
        </authorList>
    </citation>
    <scope>NUCLEOTIDE SEQUENCE [LARGE SCALE GENOMIC DNA]</scope>
</reference>